<proteinExistence type="predicted"/>
<evidence type="ECO:0000313" key="2">
    <source>
        <dbReference type="EMBL" id="THF29396.1"/>
    </source>
</evidence>
<dbReference type="EMBL" id="SSBS01000005">
    <property type="protein sequence ID" value="THF29396.1"/>
    <property type="molecule type" value="Genomic_DNA"/>
</dbReference>
<dbReference type="AlphaFoldDB" id="A0AAQ2HZV8"/>
<evidence type="ECO:0000259" key="1">
    <source>
        <dbReference type="PROSITE" id="PS50943"/>
    </source>
</evidence>
<dbReference type="InterPro" id="IPR010982">
    <property type="entry name" value="Lambda_DNA-bd_dom_sf"/>
</dbReference>
<dbReference type="InterPro" id="IPR001387">
    <property type="entry name" value="Cro/C1-type_HTH"/>
</dbReference>
<comment type="caution">
    <text evidence="2">The sequence shown here is derived from an EMBL/GenBank/DDBJ whole genome shotgun (WGS) entry which is preliminary data.</text>
</comment>
<dbReference type="CDD" id="cd00093">
    <property type="entry name" value="HTH_XRE"/>
    <property type="match status" value="1"/>
</dbReference>
<dbReference type="RefSeq" id="WP_136493482.1">
    <property type="nucleotide sequence ID" value="NZ_JAOCKM010000003.1"/>
</dbReference>
<accession>A0AAQ2HZV8</accession>
<gene>
    <name evidence="2" type="ORF">E5170_19610</name>
</gene>
<reference evidence="2 3" key="1">
    <citation type="submission" date="2019-04" db="EMBL/GenBank/DDBJ databases">
        <title>Draft genome sequence of Pseudomonas sp. M7D1 isolated from rhizosphere of plant the flowery desert.</title>
        <authorList>
            <person name="Poblete-Morales M."/>
            <person name="Plaza N."/>
            <person name="Corsini G."/>
            <person name="Silva E."/>
        </authorList>
    </citation>
    <scope>NUCLEOTIDE SEQUENCE [LARGE SCALE GENOMIC DNA]</scope>
    <source>
        <strain evidence="2 3">M7D1</strain>
    </source>
</reference>
<name>A0AAQ2HZV8_9PSED</name>
<sequence>MNLIAHHRDKAGIKQRDLVAALGWTQARISNYEAGRRTAGLAECRSIVAALNKLGATCTLDEVFPPVNEPSKAA</sequence>
<feature type="domain" description="HTH cro/C1-type" evidence="1">
    <location>
        <begin position="4"/>
        <end position="63"/>
    </location>
</feature>
<dbReference type="Gene3D" id="1.10.260.40">
    <property type="entry name" value="lambda repressor-like DNA-binding domains"/>
    <property type="match status" value="1"/>
</dbReference>
<protein>
    <submittedName>
        <fullName evidence="2">XRE family transcriptional regulator</fullName>
    </submittedName>
</protein>
<dbReference type="SUPFAM" id="SSF47413">
    <property type="entry name" value="lambda repressor-like DNA-binding domains"/>
    <property type="match status" value="1"/>
</dbReference>
<dbReference type="Pfam" id="PF01381">
    <property type="entry name" value="HTH_3"/>
    <property type="match status" value="1"/>
</dbReference>
<organism evidence="2 3">
    <name type="scientific">Pseudomonas atacamensis</name>
    <dbReference type="NCBI Taxonomy" id="2565368"/>
    <lineage>
        <taxon>Bacteria</taxon>
        <taxon>Pseudomonadati</taxon>
        <taxon>Pseudomonadota</taxon>
        <taxon>Gammaproteobacteria</taxon>
        <taxon>Pseudomonadales</taxon>
        <taxon>Pseudomonadaceae</taxon>
        <taxon>Pseudomonas</taxon>
    </lineage>
</organism>
<dbReference type="Proteomes" id="UP000310574">
    <property type="component" value="Unassembled WGS sequence"/>
</dbReference>
<dbReference type="PROSITE" id="PS50943">
    <property type="entry name" value="HTH_CROC1"/>
    <property type="match status" value="1"/>
</dbReference>
<evidence type="ECO:0000313" key="3">
    <source>
        <dbReference type="Proteomes" id="UP000310574"/>
    </source>
</evidence>
<dbReference type="GO" id="GO:0003677">
    <property type="term" value="F:DNA binding"/>
    <property type="evidence" value="ECO:0007669"/>
    <property type="project" value="InterPro"/>
</dbReference>
<dbReference type="SMART" id="SM00530">
    <property type="entry name" value="HTH_XRE"/>
    <property type="match status" value="1"/>
</dbReference>